<dbReference type="OrthoDB" id="642880at2759"/>
<proteinExistence type="predicted"/>
<feature type="compositionally biased region" description="Basic and acidic residues" evidence="2">
    <location>
        <begin position="562"/>
        <end position="580"/>
    </location>
</feature>
<feature type="domain" description="RING-type" evidence="3">
    <location>
        <begin position="315"/>
        <end position="368"/>
    </location>
</feature>
<accession>A0A8X7UX48</accession>
<keyword evidence="1" id="KW-0862">Zinc</keyword>
<reference evidence="4 5" key="1">
    <citation type="submission" date="2020-02" db="EMBL/GenBank/DDBJ databases">
        <authorList>
            <person name="Ma Q."/>
            <person name="Huang Y."/>
            <person name="Song X."/>
            <person name="Pei D."/>
        </authorList>
    </citation>
    <scope>NUCLEOTIDE SEQUENCE [LARGE SCALE GENOMIC DNA]</scope>
    <source>
        <strain evidence="4">Sxm20200214</strain>
        <tissue evidence="4">Leaf</tissue>
    </source>
</reference>
<protein>
    <recommendedName>
        <fullName evidence="3">RING-type domain-containing protein</fullName>
    </recommendedName>
</protein>
<evidence type="ECO:0000313" key="5">
    <source>
        <dbReference type="Proteomes" id="UP000886595"/>
    </source>
</evidence>
<keyword evidence="1" id="KW-0479">Metal-binding</keyword>
<organism evidence="4 5">
    <name type="scientific">Brassica carinata</name>
    <name type="common">Ethiopian mustard</name>
    <name type="synonym">Abyssinian cabbage</name>
    <dbReference type="NCBI Taxonomy" id="52824"/>
    <lineage>
        <taxon>Eukaryota</taxon>
        <taxon>Viridiplantae</taxon>
        <taxon>Streptophyta</taxon>
        <taxon>Embryophyta</taxon>
        <taxon>Tracheophyta</taxon>
        <taxon>Spermatophyta</taxon>
        <taxon>Magnoliopsida</taxon>
        <taxon>eudicotyledons</taxon>
        <taxon>Gunneridae</taxon>
        <taxon>Pentapetalae</taxon>
        <taxon>rosids</taxon>
        <taxon>malvids</taxon>
        <taxon>Brassicales</taxon>
        <taxon>Brassicaceae</taxon>
        <taxon>Brassiceae</taxon>
        <taxon>Brassica</taxon>
    </lineage>
</organism>
<dbReference type="PANTHER" id="PTHR47165">
    <property type="entry name" value="OS03G0429900 PROTEIN"/>
    <property type="match status" value="1"/>
</dbReference>
<dbReference type="GO" id="GO:0008270">
    <property type="term" value="F:zinc ion binding"/>
    <property type="evidence" value="ECO:0007669"/>
    <property type="project" value="UniProtKB-KW"/>
</dbReference>
<dbReference type="EMBL" id="JAAMPC010000009">
    <property type="protein sequence ID" value="KAG2294107.1"/>
    <property type="molecule type" value="Genomic_DNA"/>
</dbReference>
<dbReference type="Proteomes" id="UP000886595">
    <property type="component" value="Unassembled WGS sequence"/>
</dbReference>
<dbReference type="PROSITE" id="PS50089">
    <property type="entry name" value="ZF_RING_2"/>
    <property type="match status" value="1"/>
</dbReference>
<evidence type="ECO:0000313" key="4">
    <source>
        <dbReference type="EMBL" id="KAG2294107.1"/>
    </source>
</evidence>
<gene>
    <name evidence="4" type="ORF">Bca52824_040776</name>
</gene>
<dbReference type="InterPro" id="IPR012340">
    <property type="entry name" value="NA-bd_OB-fold"/>
</dbReference>
<dbReference type="InterPro" id="IPR001841">
    <property type="entry name" value="Znf_RING"/>
</dbReference>
<dbReference type="Gene3D" id="3.30.40.10">
    <property type="entry name" value="Zinc/RING finger domain, C3HC4 (zinc finger)"/>
    <property type="match status" value="1"/>
</dbReference>
<comment type="caution">
    <text evidence="4">The sequence shown here is derived from an EMBL/GenBank/DDBJ whole genome shotgun (WGS) entry which is preliminary data.</text>
</comment>
<dbReference type="PANTHER" id="PTHR47165:SF4">
    <property type="entry name" value="OS03G0429900 PROTEIN"/>
    <property type="match status" value="1"/>
</dbReference>
<dbReference type="SUPFAM" id="SSF50249">
    <property type="entry name" value="Nucleic acid-binding proteins"/>
    <property type="match status" value="1"/>
</dbReference>
<evidence type="ECO:0000259" key="3">
    <source>
        <dbReference type="PROSITE" id="PS50089"/>
    </source>
</evidence>
<keyword evidence="5" id="KW-1185">Reference proteome</keyword>
<dbReference type="AlphaFoldDB" id="A0A8X7UX48"/>
<feature type="region of interest" description="Disordered" evidence="2">
    <location>
        <begin position="560"/>
        <end position="589"/>
    </location>
</feature>
<evidence type="ECO:0000256" key="2">
    <source>
        <dbReference type="SAM" id="MobiDB-lite"/>
    </source>
</evidence>
<sequence>MDVVGHMKLVNGQTLIKRPILDGTEISTTRRVMVHLQSHEYVLPAIRITTFLYCTYPAATEFFKKFMAYENTPTVLLVTTVNPKRLGGTLALSSMSSSRGFMNYDVQPTIDYFNWLVCVLSTIQELVNAEVVTKAETMTIAEIYAYIKHESAKVAFFECIATIDDVGRDSAWYYIACSGCHTKAIKGPTSLMCTKCGNDNVAGVPQYRAKISVYNNNEQAVFVLLGDTGRELTGKHAAEGSQGRSCSSYGFWVGDGSIDEAAEEASAQKKRVSLQRQAAVTVEAAEDYAQIFESAFLSNDQVGEELAQSGVNVMCKMCFLGESQGSERARRMLSCKSCGKKYNKNCVKSWAQHIDLFHWSSWSCPSCRVCEVCRITGDPNKFVFCKRSVFTTVTLVITTTVHFSVSHSMSLVEHTGPRGMNLPKLCPSVCKVVVVTREQELMLCRGDVSNSSPSRLTRMLQSLIGIAKYWGSLKKVEETDEPRGSFVKLIANQNLGADHQIPVPEALINTIGQTHKFSVKVSDHNLIGKIQTITVTKILSPAVLPAGTASVENHVALTSETAGDHASEGNKITCHSEEPKKAKRPKHDN</sequence>
<dbReference type="Gene3D" id="2.40.50.140">
    <property type="entry name" value="Nucleic acid-binding proteins"/>
    <property type="match status" value="1"/>
</dbReference>
<evidence type="ECO:0000256" key="1">
    <source>
        <dbReference type="PROSITE-ProRule" id="PRU00175"/>
    </source>
</evidence>
<dbReference type="InterPro" id="IPR013083">
    <property type="entry name" value="Znf_RING/FYVE/PHD"/>
</dbReference>
<name>A0A8X7UX48_BRACI</name>
<keyword evidence="1" id="KW-0863">Zinc-finger</keyword>